<dbReference type="AlphaFoldDB" id="A0A431W4D7"/>
<evidence type="ECO:0000256" key="16">
    <source>
        <dbReference type="RuleBase" id="RU004024"/>
    </source>
</evidence>
<evidence type="ECO:0000259" key="20">
    <source>
        <dbReference type="PROSITE" id="PS51007"/>
    </source>
</evidence>
<dbReference type="Gene3D" id="2.60.40.420">
    <property type="entry name" value="Cupredoxins - blue copper proteins"/>
    <property type="match status" value="1"/>
</dbReference>
<dbReference type="Pfam" id="PF00116">
    <property type="entry name" value="COX2"/>
    <property type="match status" value="1"/>
</dbReference>
<protein>
    <recommendedName>
        <fullName evidence="16">Cytochrome c oxidase subunit 2</fullName>
        <ecNumber evidence="16">7.1.1.9</ecNumber>
    </recommendedName>
</protein>
<dbReference type="InterPro" id="IPR001505">
    <property type="entry name" value="Copper_CuA"/>
</dbReference>
<dbReference type="PROSITE" id="PS51007">
    <property type="entry name" value="CYTC"/>
    <property type="match status" value="1"/>
</dbReference>
<feature type="transmembrane region" description="Helical" evidence="17">
    <location>
        <begin position="63"/>
        <end position="84"/>
    </location>
</feature>
<comment type="subcellular location">
    <subcellularLocation>
        <location evidence="15">Cell membrane</location>
        <topology evidence="15">Multi-pass membrane protein</topology>
    </subcellularLocation>
    <subcellularLocation>
        <location evidence="1">Membrane</location>
        <topology evidence="1">Multi-pass membrane protein</topology>
    </subcellularLocation>
</comment>
<dbReference type="SUPFAM" id="SSF81464">
    <property type="entry name" value="Cytochrome c oxidase subunit II-like, transmembrane region"/>
    <property type="match status" value="1"/>
</dbReference>
<evidence type="ECO:0000256" key="9">
    <source>
        <dbReference type="ARBA" id="ARBA00022982"/>
    </source>
</evidence>
<dbReference type="InterPro" id="IPR009056">
    <property type="entry name" value="Cyt_c-like_dom"/>
</dbReference>
<dbReference type="SUPFAM" id="SSF49503">
    <property type="entry name" value="Cupredoxins"/>
    <property type="match status" value="1"/>
</dbReference>
<comment type="catalytic activity">
    <reaction evidence="16">
        <text>4 Fe(II)-[cytochrome c] + O2 + 8 H(+)(in) = 4 Fe(III)-[cytochrome c] + 2 H2O + 4 H(+)(out)</text>
        <dbReference type="Rhea" id="RHEA:11436"/>
        <dbReference type="Rhea" id="RHEA-COMP:10350"/>
        <dbReference type="Rhea" id="RHEA-COMP:14399"/>
        <dbReference type="ChEBI" id="CHEBI:15377"/>
        <dbReference type="ChEBI" id="CHEBI:15378"/>
        <dbReference type="ChEBI" id="CHEBI:15379"/>
        <dbReference type="ChEBI" id="CHEBI:29033"/>
        <dbReference type="ChEBI" id="CHEBI:29034"/>
        <dbReference type="EC" id="7.1.1.9"/>
    </reaction>
</comment>
<dbReference type="PROSITE" id="PS00078">
    <property type="entry name" value="COX2"/>
    <property type="match status" value="1"/>
</dbReference>
<feature type="transmembrane region" description="Helical" evidence="17">
    <location>
        <begin position="104"/>
        <end position="124"/>
    </location>
</feature>
<dbReference type="InterPro" id="IPR011759">
    <property type="entry name" value="Cyt_c_oxidase_su2_TM_dom"/>
</dbReference>
<evidence type="ECO:0000256" key="1">
    <source>
        <dbReference type="ARBA" id="ARBA00004141"/>
    </source>
</evidence>
<keyword evidence="12 16" id="KW-0186">Copper</keyword>
<organism evidence="21 22">
    <name type="scientific">Deinococcus radiophilus</name>
    <dbReference type="NCBI Taxonomy" id="32062"/>
    <lineage>
        <taxon>Bacteria</taxon>
        <taxon>Thermotogati</taxon>
        <taxon>Deinococcota</taxon>
        <taxon>Deinococci</taxon>
        <taxon>Deinococcales</taxon>
        <taxon>Deinococcaceae</taxon>
        <taxon>Deinococcus</taxon>
    </lineage>
</organism>
<dbReference type="Pfam" id="PF02790">
    <property type="entry name" value="COX2_TM"/>
    <property type="match status" value="1"/>
</dbReference>
<evidence type="ECO:0000256" key="15">
    <source>
        <dbReference type="RuleBase" id="RU000456"/>
    </source>
</evidence>
<dbReference type="GO" id="GO:0004129">
    <property type="term" value="F:cytochrome-c oxidase activity"/>
    <property type="evidence" value="ECO:0007669"/>
    <property type="project" value="UniProtKB-EC"/>
</dbReference>
<dbReference type="EMBL" id="RXPE01000002">
    <property type="protein sequence ID" value="RTR30329.1"/>
    <property type="molecule type" value="Genomic_DNA"/>
</dbReference>
<dbReference type="InterPro" id="IPR036257">
    <property type="entry name" value="Cyt_c_oxidase_su2_TM_sf"/>
</dbReference>
<evidence type="ECO:0000256" key="2">
    <source>
        <dbReference type="ARBA" id="ARBA00007866"/>
    </source>
</evidence>
<evidence type="ECO:0000256" key="7">
    <source>
        <dbReference type="ARBA" id="ARBA00022723"/>
    </source>
</evidence>
<dbReference type="OrthoDB" id="9781261at2"/>
<feature type="domain" description="Cytochrome oxidase subunit II transmembrane region profile" evidence="19">
    <location>
        <begin position="38"/>
        <end position="134"/>
    </location>
</feature>
<feature type="domain" description="Cytochrome c" evidence="20">
    <location>
        <begin position="275"/>
        <end position="398"/>
    </location>
</feature>
<evidence type="ECO:0000256" key="4">
    <source>
        <dbReference type="ARBA" id="ARBA00022617"/>
    </source>
</evidence>
<comment type="function">
    <text evidence="16">Subunits I and II form the functional core of the enzyme complex. Electrons originating in cytochrome c are transferred via heme a and Cu(A) to the binuclear center formed by heme a3 and Cu(B).</text>
</comment>
<evidence type="ECO:0000259" key="19">
    <source>
        <dbReference type="PROSITE" id="PS50999"/>
    </source>
</evidence>
<dbReference type="Pfam" id="PF00034">
    <property type="entry name" value="Cytochrom_C"/>
    <property type="match status" value="1"/>
</dbReference>
<keyword evidence="9 15" id="KW-0249">Electron transport</keyword>
<keyword evidence="6 15" id="KW-0812">Transmembrane</keyword>
<dbReference type="PANTHER" id="PTHR22888">
    <property type="entry name" value="CYTOCHROME C OXIDASE, SUBUNIT II"/>
    <property type="match status" value="1"/>
</dbReference>
<evidence type="ECO:0000256" key="13">
    <source>
        <dbReference type="ARBA" id="ARBA00023136"/>
    </source>
</evidence>
<dbReference type="PROSITE" id="PS50857">
    <property type="entry name" value="COX2_CUA"/>
    <property type="match status" value="1"/>
</dbReference>
<evidence type="ECO:0000256" key="10">
    <source>
        <dbReference type="ARBA" id="ARBA00022989"/>
    </source>
</evidence>
<dbReference type="PRINTS" id="PR01166">
    <property type="entry name" value="CYCOXIDASEII"/>
</dbReference>
<gene>
    <name evidence="21" type="ORF">EJ104_02180</name>
</gene>
<proteinExistence type="inferred from homology"/>
<dbReference type="RefSeq" id="WP_126351110.1">
    <property type="nucleotide sequence ID" value="NZ_RXPE01000002.1"/>
</dbReference>
<keyword evidence="8" id="KW-1278">Translocase</keyword>
<dbReference type="InterPro" id="IPR036909">
    <property type="entry name" value="Cyt_c-like_dom_sf"/>
</dbReference>
<evidence type="ECO:0000256" key="17">
    <source>
        <dbReference type="SAM" id="Phobius"/>
    </source>
</evidence>
<dbReference type="GO" id="GO:0020037">
    <property type="term" value="F:heme binding"/>
    <property type="evidence" value="ECO:0007669"/>
    <property type="project" value="InterPro"/>
</dbReference>
<evidence type="ECO:0000256" key="11">
    <source>
        <dbReference type="ARBA" id="ARBA00023004"/>
    </source>
</evidence>
<evidence type="ECO:0000256" key="14">
    <source>
        <dbReference type="PROSITE-ProRule" id="PRU00433"/>
    </source>
</evidence>
<dbReference type="Gene3D" id="1.10.287.90">
    <property type="match status" value="1"/>
</dbReference>
<dbReference type="Proteomes" id="UP000277766">
    <property type="component" value="Unassembled WGS sequence"/>
</dbReference>
<feature type="domain" description="Cytochrome oxidase subunit II copper A binding" evidence="18">
    <location>
        <begin position="137"/>
        <end position="262"/>
    </location>
</feature>
<dbReference type="GO" id="GO:0005886">
    <property type="term" value="C:plasma membrane"/>
    <property type="evidence" value="ECO:0007669"/>
    <property type="project" value="UniProtKB-SubCell"/>
</dbReference>
<evidence type="ECO:0000313" key="21">
    <source>
        <dbReference type="EMBL" id="RTR30329.1"/>
    </source>
</evidence>
<evidence type="ECO:0000256" key="6">
    <source>
        <dbReference type="ARBA" id="ARBA00022692"/>
    </source>
</evidence>
<comment type="similarity">
    <text evidence="2 15">Belongs to the cytochrome c oxidase subunit 2 family.</text>
</comment>
<keyword evidence="11 14" id="KW-0408">Iron</keyword>
<dbReference type="InterPro" id="IPR008972">
    <property type="entry name" value="Cupredoxin"/>
</dbReference>
<reference evidence="21 22" key="1">
    <citation type="submission" date="2018-12" db="EMBL/GenBank/DDBJ databases">
        <title>Deinococcus radiophilus ATCC 27603 genome sequencing and assembly.</title>
        <authorList>
            <person name="Maclea K.S."/>
            <person name="Maynard C.R."/>
        </authorList>
    </citation>
    <scope>NUCLEOTIDE SEQUENCE [LARGE SCALE GENOMIC DNA]</scope>
    <source>
        <strain evidence="21 22">ATCC 27603</strain>
    </source>
</reference>
<keyword evidence="4 14" id="KW-0349">Heme</keyword>
<accession>A0A431W4D7</accession>
<evidence type="ECO:0000313" key="22">
    <source>
        <dbReference type="Proteomes" id="UP000277766"/>
    </source>
</evidence>
<sequence length="423" mass="45796">MLNTKRTCTGRAKGLRARGRRGLALTGLLGLGLLTGCQPAQQTLTIGDLASRYNVAMWELSIVAIALSIIIFLGVSALLFYTVFRFREDKNPDEAQQFHGNDKLEVVLVGFPVVIVLLLSVLSVRTMAQTTPVVEENVGSEITALAKQFWWNFTYTDTESAAGGLVANGNEMIMPAGRSESGDPIDTKLTLQAGDVIHEFWAPNIGAQRQAIPGSEKVWTVHTDRPAVYQGNCNYLCGASHANMRYKVIALDPTDYATFISAAQNYVAPEPAPGSAEERGYNLFMNGKAETGAVACAACHRVQGTPANSPVGPDLSFFGTRRTLGAGMWEAPLEQGWDDPQANQHLINWLTNSPGVKPGSLMPPYDGSTYQVNGQEQKGGVLTAEEISDVAAYLKSLQLPEEANYWQKVERFNSESILPGGPQ</sequence>
<keyword evidence="7 14" id="KW-0479">Metal-binding</keyword>
<name>A0A431W4D7_9DEIO</name>
<comment type="caution">
    <text evidence="21">The sequence shown here is derived from an EMBL/GenBank/DDBJ whole genome shotgun (WGS) entry which is preliminary data.</text>
</comment>
<dbReference type="InterPro" id="IPR045187">
    <property type="entry name" value="CcO_II"/>
</dbReference>
<dbReference type="PROSITE" id="PS50999">
    <property type="entry name" value="COX2_TM"/>
    <property type="match status" value="1"/>
</dbReference>
<evidence type="ECO:0000256" key="8">
    <source>
        <dbReference type="ARBA" id="ARBA00022967"/>
    </source>
</evidence>
<comment type="cofactor">
    <cofactor evidence="16">
        <name>Cu cation</name>
        <dbReference type="ChEBI" id="CHEBI:23378"/>
    </cofactor>
    <text evidence="16">Binds a copper A center.</text>
</comment>
<keyword evidence="13 17" id="KW-0472">Membrane</keyword>
<dbReference type="PANTHER" id="PTHR22888:SF9">
    <property type="entry name" value="CYTOCHROME C OXIDASE SUBUNIT 2"/>
    <property type="match status" value="1"/>
</dbReference>
<evidence type="ECO:0000256" key="5">
    <source>
        <dbReference type="ARBA" id="ARBA00022660"/>
    </source>
</evidence>
<dbReference type="EC" id="7.1.1.9" evidence="16"/>
<dbReference type="SUPFAM" id="SSF46626">
    <property type="entry name" value="Cytochrome c"/>
    <property type="match status" value="1"/>
</dbReference>
<evidence type="ECO:0000256" key="3">
    <source>
        <dbReference type="ARBA" id="ARBA00022448"/>
    </source>
</evidence>
<dbReference type="GO" id="GO:0005507">
    <property type="term" value="F:copper ion binding"/>
    <property type="evidence" value="ECO:0007669"/>
    <property type="project" value="InterPro"/>
</dbReference>
<keyword evidence="5 15" id="KW-0679">Respiratory chain</keyword>
<dbReference type="InterPro" id="IPR002429">
    <property type="entry name" value="CcO_II-like_C"/>
</dbReference>
<evidence type="ECO:0000256" key="12">
    <source>
        <dbReference type="ARBA" id="ARBA00023008"/>
    </source>
</evidence>
<keyword evidence="10 17" id="KW-1133">Transmembrane helix</keyword>
<evidence type="ECO:0000259" key="18">
    <source>
        <dbReference type="PROSITE" id="PS50857"/>
    </source>
</evidence>
<keyword evidence="22" id="KW-1185">Reference proteome</keyword>
<keyword evidence="3 15" id="KW-0813">Transport</keyword>
<dbReference type="GO" id="GO:0042773">
    <property type="term" value="P:ATP synthesis coupled electron transport"/>
    <property type="evidence" value="ECO:0007669"/>
    <property type="project" value="TreeGrafter"/>
</dbReference>